<dbReference type="HOGENOM" id="CLU_110304_0_0_1"/>
<evidence type="ECO:0000313" key="3">
    <source>
        <dbReference type="Proteomes" id="UP000002624"/>
    </source>
</evidence>
<dbReference type="EMBL" id="GG692422">
    <property type="protein sequence ID" value="EER42333.1"/>
    <property type="molecule type" value="Genomic_DNA"/>
</dbReference>
<accession>C6HCP3</accession>
<proteinExistence type="predicted"/>
<gene>
    <name evidence="2" type="ORF">HCDG_03792</name>
</gene>
<organism evidence="2 3">
    <name type="scientific">Ajellomyces capsulatus (strain H143)</name>
    <name type="common">Darling's disease fungus</name>
    <name type="synonym">Histoplasma capsulatum</name>
    <dbReference type="NCBI Taxonomy" id="544712"/>
    <lineage>
        <taxon>Eukaryota</taxon>
        <taxon>Fungi</taxon>
        <taxon>Dikarya</taxon>
        <taxon>Ascomycota</taxon>
        <taxon>Pezizomycotina</taxon>
        <taxon>Eurotiomycetes</taxon>
        <taxon>Eurotiomycetidae</taxon>
        <taxon>Onygenales</taxon>
        <taxon>Ajellomycetaceae</taxon>
        <taxon>Histoplasma</taxon>
    </lineage>
</organism>
<name>C6HCP3_AJECH</name>
<dbReference type="Proteomes" id="UP000002624">
    <property type="component" value="Unassembled WGS sequence"/>
</dbReference>
<evidence type="ECO:0000313" key="2">
    <source>
        <dbReference type="EMBL" id="EER42333.1"/>
    </source>
</evidence>
<dbReference type="AlphaFoldDB" id="C6HCP3"/>
<evidence type="ECO:0000256" key="1">
    <source>
        <dbReference type="SAM" id="MobiDB-lite"/>
    </source>
</evidence>
<sequence>MKRLRTVNPHIEQPVASASRSNPRTEDYRVDMMQTDNRSLTVLFNSLAATISQRISLDRLPENGGNKHDGEVVRDNVIIAINNQNGKPTPHLIQIPQPPRASGPRIFAQDSPRIPPHFQGDRILLQDPEHHARPTQSNQLPAAREICYLYDKYNLKIETLQPILFHKGLLGRVEHRRLLNEKLTL</sequence>
<protein>
    <submittedName>
        <fullName evidence="2">Uncharacterized protein</fullName>
    </submittedName>
</protein>
<dbReference type="VEuPathDB" id="FungiDB:HCDG_03792"/>
<feature type="region of interest" description="Disordered" evidence="1">
    <location>
        <begin position="1"/>
        <end position="26"/>
    </location>
</feature>
<reference evidence="3" key="1">
    <citation type="submission" date="2009-05" db="EMBL/GenBank/DDBJ databases">
        <title>The genome sequence of Ajellomyces capsulatus strain H143.</title>
        <authorList>
            <person name="Champion M."/>
            <person name="Cuomo C.A."/>
            <person name="Ma L.-J."/>
            <person name="Henn M.R."/>
            <person name="Sil A."/>
            <person name="Goldman B."/>
            <person name="Young S.K."/>
            <person name="Kodira C.D."/>
            <person name="Zeng Q."/>
            <person name="Koehrsen M."/>
            <person name="Alvarado L."/>
            <person name="Berlin A.M."/>
            <person name="Borenstein D."/>
            <person name="Chen Z."/>
            <person name="Engels R."/>
            <person name="Freedman E."/>
            <person name="Gellesch M."/>
            <person name="Goldberg J."/>
            <person name="Griggs A."/>
            <person name="Gujja S."/>
            <person name="Heiman D.I."/>
            <person name="Hepburn T.A."/>
            <person name="Howarth C."/>
            <person name="Jen D."/>
            <person name="Larson L."/>
            <person name="Lewis B."/>
            <person name="Mehta T."/>
            <person name="Park D."/>
            <person name="Pearson M."/>
            <person name="Roberts A."/>
            <person name="Saif S."/>
            <person name="Shea T.D."/>
            <person name="Shenoy N."/>
            <person name="Sisk P."/>
            <person name="Stolte C."/>
            <person name="Sykes S."/>
            <person name="Walk T."/>
            <person name="White J."/>
            <person name="Yandava C."/>
            <person name="Klein B."/>
            <person name="McEwen J.G."/>
            <person name="Puccia R."/>
            <person name="Goldman G.H."/>
            <person name="Felipe M.S."/>
            <person name="Nino-Vega G."/>
            <person name="San-Blas G."/>
            <person name="Taylor J.W."/>
            <person name="Mendoza L."/>
            <person name="Galagan J.E."/>
            <person name="Nusbaum C."/>
            <person name="Birren B.W."/>
        </authorList>
    </citation>
    <scope>NUCLEOTIDE SEQUENCE [LARGE SCALE GENOMIC DNA]</scope>
    <source>
        <strain evidence="3">H143</strain>
    </source>
</reference>